<gene>
    <name evidence="1" type="ORF">SERLADRAFT_393172</name>
</gene>
<name>F8P0E7_SERL9</name>
<proteinExistence type="predicted"/>
<evidence type="ECO:0000313" key="2">
    <source>
        <dbReference type="Proteomes" id="UP000008064"/>
    </source>
</evidence>
<dbReference type="RefSeq" id="XP_007319922.1">
    <property type="nucleotide sequence ID" value="XM_007319860.1"/>
</dbReference>
<dbReference type="GeneID" id="18811594"/>
<dbReference type="Proteomes" id="UP000008064">
    <property type="component" value="Unassembled WGS sequence"/>
</dbReference>
<protein>
    <submittedName>
        <fullName evidence="1">Uncharacterized protein</fullName>
    </submittedName>
</protein>
<sequence length="96" mass="11183">MWFCSLPRDCKIIIISDSNESRFLTGRNLMQDRSRSMKMFGPETTPHGNVKCSLRLKHTSLYSTRLEVPISRRMEPKNPALSYASKIHSTKYYKGR</sequence>
<reference evidence="2" key="1">
    <citation type="journal article" date="2011" name="Science">
        <title>The plant cell wall-decomposing machinery underlies the functional diversity of forest fungi.</title>
        <authorList>
            <person name="Eastwood D.C."/>
            <person name="Floudas D."/>
            <person name="Binder M."/>
            <person name="Majcherczyk A."/>
            <person name="Schneider P."/>
            <person name="Aerts A."/>
            <person name="Asiegbu F.O."/>
            <person name="Baker S.E."/>
            <person name="Barry K."/>
            <person name="Bendiksby M."/>
            <person name="Blumentritt M."/>
            <person name="Coutinho P.M."/>
            <person name="Cullen D."/>
            <person name="de Vries R.P."/>
            <person name="Gathman A."/>
            <person name="Goodell B."/>
            <person name="Henrissat B."/>
            <person name="Ihrmark K."/>
            <person name="Kauserud H."/>
            <person name="Kohler A."/>
            <person name="LaButti K."/>
            <person name="Lapidus A."/>
            <person name="Lavin J.L."/>
            <person name="Lee Y.-H."/>
            <person name="Lindquist E."/>
            <person name="Lilly W."/>
            <person name="Lucas S."/>
            <person name="Morin E."/>
            <person name="Murat C."/>
            <person name="Oguiza J.A."/>
            <person name="Park J."/>
            <person name="Pisabarro A.G."/>
            <person name="Riley R."/>
            <person name="Rosling A."/>
            <person name="Salamov A."/>
            <person name="Schmidt O."/>
            <person name="Schmutz J."/>
            <person name="Skrede I."/>
            <person name="Stenlid J."/>
            <person name="Wiebenga A."/>
            <person name="Xie X."/>
            <person name="Kuees U."/>
            <person name="Hibbett D.S."/>
            <person name="Hoffmeister D."/>
            <person name="Hoegberg N."/>
            <person name="Martin F."/>
            <person name="Grigoriev I.V."/>
            <person name="Watkinson S.C."/>
        </authorList>
    </citation>
    <scope>NUCLEOTIDE SEQUENCE [LARGE SCALE GENOMIC DNA]</scope>
    <source>
        <strain evidence="2">S7.9</strain>
    </source>
</reference>
<dbReference type="KEGG" id="sla:SERLADRAFT_393172"/>
<accession>F8P0E7</accession>
<dbReference type="EMBL" id="GL945435">
    <property type="protein sequence ID" value="EGO24160.1"/>
    <property type="molecule type" value="Genomic_DNA"/>
</dbReference>
<evidence type="ECO:0000313" key="1">
    <source>
        <dbReference type="EMBL" id="EGO24160.1"/>
    </source>
</evidence>
<dbReference type="AlphaFoldDB" id="F8P0E7"/>
<organism evidence="2">
    <name type="scientific">Serpula lacrymans var. lacrymans (strain S7.9)</name>
    <name type="common">Dry rot fungus</name>
    <dbReference type="NCBI Taxonomy" id="578457"/>
    <lineage>
        <taxon>Eukaryota</taxon>
        <taxon>Fungi</taxon>
        <taxon>Dikarya</taxon>
        <taxon>Basidiomycota</taxon>
        <taxon>Agaricomycotina</taxon>
        <taxon>Agaricomycetes</taxon>
        <taxon>Agaricomycetidae</taxon>
        <taxon>Boletales</taxon>
        <taxon>Coniophorineae</taxon>
        <taxon>Serpulaceae</taxon>
        <taxon>Serpula</taxon>
    </lineage>
</organism>
<dbReference type="HOGENOM" id="CLU_183943_0_0_1"/>